<dbReference type="InterPro" id="IPR043129">
    <property type="entry name" value="ATPase_NBD"/>
</dbReference>
<feature type="compositionally biased region" description="Polar residues" evidence="2">
    <location>
        <begin position="1"/>
        <end position="10"/>
    </location>
</feature>
<gene>
    <name evidence="3" type="ORF">TOLI1172_LOCUS7710</name>
</gene>
<evidence type="ECO:0000256" key="1">
    <source>
        <dbReference type="RuleBase" id="RU000487"/>
    </source>
</evidence>
<dbReference type="Gene3D" id="3.30.420.40">
    <property type="match status" value="3"/>
</dbReference>
<name>A0A7S0ZJ13_9RHOD</name>
<dbReference type="AlphaFoldDB" id="A0A7S0ZJ13"/>
<organism evidence="3">
    <name type="scientific">Timspurckia oligopyrenoides</name>
    <dbReference type="NCBI Taxonomy" id="708627"/>
    <lineage>
        <taxon>Eukaryota</taxon>
        <taxon>Rhodophyta</taxon>
        <taxon>Bangiophyceae</taxon>
        <taxon>Porphyridiales</taxon>
        <taxon>Porphyridiaceae</taxon>
        <taxon>Timspurckia</taxon>
    </lineage>
</organism>
<evidence type="ECO:0000256" key="2">
    <source>
        <dbReference type="SAM" id="MobiDB-lite"/>
    </source>
</evidence>
<comment type="similarity">
    <text evidence="1">Belongs to the actin family.</text>
</comment>
<feature type="compositionally biased region" description="Low complexity" evidence="2">
    <location>
        <begin position="27"/>
        <end position="45"/>
    </location>
</feature>
<dbReference type="SMART" id="SM00268">
    <property type="entry name" value="ACTIN"/>
    <property type="match status" value="1"/>
</dbReference>
<dbReference type="InterPro" id="IPR004000">
    <property type="entry name" value="Actin"/>
</dbReference>
<reference evidence="3" key="1">
    <citation type="submission" date="2021-01" db="EMBL/GenBank/DDBJ databases">
        <authorList>
            <person name="Corre E."/>
            <person name="Pelletier E."/>
            <person name="Niang G."/>
            <person name="Scheremetjew M."/>
            <person name="Finn R."/>
            <person name="Kale V."/>
            <person name="Holt S."/>
            <person name="Cochrane G."/>
            <person name="Meng A."/>
            <person name="Brown T."/>
            <person name="Cohen L."/>
        </authorList>
    </citation>
    <scope>NUCLEOTIDE SEQUENCE</scope>
    <source>
        <strain evidence="3">CCMP3278</strain>
    </source>
</reference>
<feature type="compositionally biased region" description="Polar residues" evidence="2">
    <location>
        <begin position="46"/>
        <end position="56"/>
    </location>
</feature>
<evidence type="ECO:0000313" key="3">
    <source>
        <dbReference type="EMBL" id="CAD8823314.1"/>
    </source>
</evidence>
<protein>
    <recommendedName>
        <fullName evidence="4">Actin-related protein 8</fullName>
    </recommendedName>
</protein>
<dbReference type="SUPFAM" id="SSF53067">
    <property type="entry name" value="Actin-like ATPase domain"/>
    <property type="match status" value="1"/>
</dbReference>
<feature type="region of interest" description="Disordered" evidence="2">
    <location>
        <begin position="1"/>
        <end position="56"/>
    </location>
</feature>
<dbReference type="PANTHER" id="PTHR11937">
    <property type="entry name" value="ACTIN"/>
    <property type="match status" value="1"/>
</dbReference>
<evidence type="ECO:0008006" key="4">
    <source>
        <dbReference type="Google" id="ProtNLM"/>
    </source>
</evidence>
<proteinExistence type="inferred from homology"/>
<sequence>MSTAINQTAPRSPPSTHKRPPLPPRPTTAATPSIPISGPSTPTKTNSQNSNLNISTLSPDQIPLTVVIKIGSYSIQHGIPTQFTPSQILTRVAFPNKSNSKKRNYFDIHSDENNVPMIDRTLSEDCTHALTSIVNEEALEERRRGHSKPVIWKEDIEVIQNHKGSYKNNAVSLDNQKSNDPPKQTVIGAALDRDWDRDGYSIVEPIYGGRLTVDIYGIGMVRSALTCLFEEIIGCYCNGSSTEQQLAKVVVVVPEECTRWEVCELLKIVFDIKAVQFVTLHHASVSAAIGSGVTSCVVVDIGHTAGFVTCIDEGMVLPESRIALPIGGAMVSRAFAVLLACKSSVLLKSELSMKQLESLCESHIKHELATVNTNNNDVLGVVTVSIRNGSGTDEKLTEMKLSLGNGFCAIPALGLLYPHHCRELWKSWLHPNHTIFHAGSIDYLRNWHQHCQSMGPSKAFHGKSSYYRGGYCNDDLESAYFDSIIDDSTVRGARAVSKQITGYFAHAVTAAVSPFVMNCQSGTVSGTAMVCDSDGEAHGDDGFWMKMKSGVGSVIDGAVMKSVMLAIEGKGTGSAANELKKRIWNTVLVVGGSAMIEGIGERIEEGLVERRELAERGTLEVVVGGRDVPAWMVQWKGGAVLAQCETIGELWISKDEFRERGSTVVRERSLFFW</sequence>
<accession>A0A7S0ZJ13</accession>
<dbReference type="Pfam" id="PF00022">
    <property type="entry name" value="Actin"/>
    <property type="match status" value="2"/>
</dbReference>
<dbReference type="EMBL" id="HBFP01010721">
    <property type="protein sequence ID" value="CAD8823314.1"/>
    <property type="molecule type" value="Transcribed_RNA"/>
</dbReference>